<evidence type="ECO:0000256" key="2">
    <source>
        <dbReference type="ARBA" id="ARBA00022989"/>
    </source>
</evidence>
<proteinExistence type="predicted"/>
<organism evidence="6 7">
    <name type="scientific">candidate division WOR-3 bacterium JGI_Cruoil_03_44_89</name>
    <dbReference type="NCBI Taxonomy" id="1973748"/>
    <lineage>
        <taxon>Bacteria</taxon>
        <taxon>Bacteria division WOR-3</taxon>
    </lineage>
</organism>
<evidence type="ECO:0000256" key="3">
    <source>
        <dbReference type="ARBA" id="ARBA00023136"/>
    </source>
</evidence>
<dbReference type="InterPro" id="IPR011701">
    <property type="entry name" value="MFS"/>
</dbReference>
<evidence type="ECO:0000256" key="4">
    <source>
        <dbReference type="SAM" id="Phobius"/>
    </source>
</evidence>
<feature type="domain" description="Major facilitator superfamily (MFS) profile" evidence="5">
    <location>
        <begin position="1"/>
        <end position="65"/>
    </location>
</feature>
<evidence type="ECO:0000313" key="7">
    <source>
        <dbReference type="Proteomes" id="UP000215215"/>
    </source>
</evidence>
<protein>
    <recommendedName>
        <fullName evidence="5">Major facilitator superfamily (MFS) profile domain-containing protein</fullName>
    </recommendedName>
</protein>
<evidence type="ECO:0000259" key="5">
    <source>
        <dbReference type="PROSITE" id="PS50850"/>
    </source>
</evidence>
<comment type="caution">
    <text evidence="6">The sequence shown here is derived from an EMBL/GenBank/DDBJ whole genome shotgun (WGS) entry which is preliminary data.</text>
</comment>
<dbReference type="GO" id="GO:0022857">
    <property type="term" value="F:transmembrane transporter activity"/>
    <property type="evidence" value="ECO:0007669"/>
    <property type="project" value="InterPro"/>
</dbReference>
<reference evidence="6 7" key="1">
    <citation type="submission" date="2017-07" db="EMBL/GenBank/DDBJ databases">
        <title>Recovery of genomes from metagenomes via a dereplication, aggregation, and scoring strategy.</title>
        <authorList>
            <person name="Sieber C.M."/>
            <person name="Probst A.J."/>
            <person name="Sharrar A."/>
            <person name="Thomas B.C."/>
            <person name="Hess M."/>
            <person name="Tringe S.G."/>
            <person name="Banfield J.F."/>
        </authorList>
    </citation>
    <scope>NUCLEOTIDE SEQUENCE [LARGE SCALE GENOMIC DNA]</scope>
    <source>
        <strain evidence="6">JGI_Cruoil_03_44_89</strain>
    </source>
</reference>
<dbReference type="PROSITE" id="PS50850">
    <property type="entry name" value="MFS"/>
    <property type="match status" value="1"/>
</dbReference>
<dbReference type="Gene3D" id="1.20.1250.20">
    <property type="entry name" value="MFS general substrate transporter like domains"/>
    <property type="match status" value="1"/>
</dbReference>
<keyword evidence="2 4" id="KW-1133">Transmembrane helix</keyword>
<dbReference type="Proteomes" id="UP000215215">
    <property type="component" value="Unassembled WGS sequence"/>
</dbReference>
<keyword evidence="1 4" id="KW-0812">Transmembrane</keyword>
<feature type="transmembrane region" description="Helical" evidence="4">
    <location>
        <begin position="40"/>
        <end position="59"/>
    </location>
</feature>
<feature type="transmembrane region" description="Helical" evidence="4">
    <location>
        <begin position="12"/>
        <end position="34"/>
    </location>
</feature>
<gene>
    <name evidence="6" type="ORF">CH333_00925</name>
</gene>
<evidence type="ECO:0000256" key="1">
    <source>
        <dbReference type="ARBA" id="ARBA00022692"/>
    </source>
</evidence>
<sequence>KKYGMGSSMGIFNMALSLGMAGGPLIGGLISDSIGVKFTFYFAAGVELVGILLFAFFTATKMDRR</sequence>
<dbReference type="EMBL" id="NOZQ01000016">
    <property type="protein sequence ID" value="OYD17452.1"/>
    <property type="molecule type" value="Genomic_DNA"/>
</dbReference>
<keyword evidence="3 4" id="KW-0472">Membrane</keyword>
<dbReference type="SUPFAM" id="SSF103473">
    <property type="entry name" value="MFS general substrate transporter"/>
    <property type="match status" value="1"/>
</dbReference>
<dbReference type="AlphaFoldDB" id="A0A235BZ12"/>
<dbReference type="InterPro" id="IPR036259">
    <property type="entry name" value="MFS_trans_sf"/>
</dbReference>
<feature type="non-terminal residue" evidence="6">
    <location>
        <position position="1"/>
    </location>
</feature>
<evidence type="ECO:0000313" key="6">
    <source>
        <dbReference type="EMBL" id="OYD17452.1"/>
    </source>
</evidence>
<dbReference type="Pfam" id="PF07690">
    <property type="entry name" value="MFS_1"/>
    <property type="match status" value="1"/>
</dbReference>
<accession>A0A235BZ12</accession>
<dbReference type="InterPro" id="IPR020846">
    <property type="entry name" value="MFS_dom"/>
</dbReference>
<name>A0A235BZ12_UNCW3</name>